<name>A0A1L0AYF4_AERCA</name>
<protein>
    <submittedName>
        <fullName evidence="2">Uncharacterized protein</fullName>
    </submittedName>
</protein>
<reference evidence="2" key="2">
    <citation type="submission" date="2016-11" db="EMBL/GenBank/DDBJ databases">
        <authorList>
            <person name="Jaros S."/>
            <person name="Januszkiewicz K."/>
            <person name="Wedrychowicz H."/>
        </authorList>
    </citation>
    <scope>NUCLEOTIDE SEQUENCE</scope>
    <source>
        <strain evidence="2">9716_6_60</strain>
        <plasmid evidence="2">9716_6_60</plasmid>
    </source>
</reference>
<evidence type="ECO:0000313" key="2">
    <source>
        <dbReference type="EMBL" id="SGZ37747.1"/>
    </source>
</evidence>
<geneLocation type="plasmid" evidence="2">
    <name>9716_6_60</name>
</geneLocation>
<dbReference type="EMBL" id="LT635654">
    <property type="protein sequence ID" value="SGZ37747.1"/>
    <property type="molecule type" value="Genomic_DNA"/>
</dbReference>
<dbReference type="AlphaFoldDB" id="A0A1L0AYF4"/>
<sequence length="86" mass="9629">MILMLFLWLHYHPERNKSLGTSSVSSGRPWGPIGGAKQSPSEWGHWPHLGTDRSDSRSPARPVAVGQEQIARNIERVQWTTVGANR</sequence>
<keyword evidence="2" id="KW-0614">Plasmid</keyword>
<reference evidence="2" key="1">
    <citation type="submission" date="2016-11" db="EMBL/GenBank/DDBJ databases">
        <title>Aeromonas genus plasmids.</title>
        <authorList>
            <person name="Klemm E.J."/>
            <person name="Page A.J."/>
        </authorList>
    </citation>
    <scope>NUCLEOTIDE SEQUENCE [LARGE SCALE GENOMIC DNA]</scope>
    <source>
        <strain evidence="2">9716_6_60</strain>
        <plasmid evidence="2">9716_6_60</plasmid>
    </source>
</reference>
<evidence type="ECO:0000256" key="1">
    <source>
        <dbReference type="SAM" id="MobiDB-lite"/>
    </source>
</evidence>
<feature type="region of interest" description="Disordered" evidence="1">
    <location>
        <begin position="17"/>
        <end position="69"/>
    </location>
</feature>
<proteinExistence type="predicted"/>
<accession>A0A1L0AYF4</accession>
<organism evidence="2">
    <name type="scientific">Aeromonas caviae</name>
    <name type="common">Aeromonas punctata</name>
    <dbReference type="NCBI Taxonomy" id="648"/>
    <lineage>
        <taxon>Bacteria</taxon>
        <taxon>Pseudomonadati</taxon>
        <taxon>Pseudomonadota</taxon>
        <taxon>Gammaproteobacteria</taxon>
        <taxon>Aeromonadales</taxon>
        <taxon>Aeromonadaceae</taxon>
        <taxon>Aeromonas</taxon>
    </lineage>
</organism>